<keyword evidence="2" id="KW-1185">Reference proteome</keyword>
<protein>
    <recommendedName>
        <fullName evidence="3">Protein kinase domain-containing protein</fullName>
    </recommendedName>
</protein>
<dbReference type="Proteomes" id="UP000593562">
    <property type="component" value="Unassembled WGS sequence"/>
</dbReference>
<name>A0A7J7CNE9_TRIWF</name>
<organism evidence="1 2">
    <name type="scientific">Tripterygium wilfordii</name>
    <name type="common">Thunder God vine</name>
    <dbReference type="NCBI Taxonomy" id="458696"/>
    <lineage>
        <taxon>Eukaryota</taxon>
        <taxon>Viridiplantae</taxon>
        <taxon>Streptophyta</taxon>
        <taxon>Embryophyta</taxon>
        <taxon>Tracheophyta</taxon>
        <taxon>Spermatophyta</taxon>
        <taxon>Magnoliopsida</taxon>
        <taxon>eudicotyledons</taxon>
        <taxon>Gunneridae</taxon>
        <taxon>Pentapetalae</taxon>
        <taxon>rosids</taxon>
        <taxon>fabids</taxon>
        <taxon>Celastrales</taxon>
        <taxon>Celastraceae</taxon>
        <taxon>Tripterygium</taxon>
    </lineage>
</organism>
<evidence type="ECO:0000313" key="2">
    <source>
        <dbReference type="Proteomes" id="UP000593562"/>
    </source>
</evidence>
<dbReference type="AlphaFoldDB" id="A0A7J7CNE9"/>
<evidence type="ECO:0008006" key="3">
    <source>
        <dbReference type="Google" id="ProtNLM"/>
    </source>
</evidence>
<reference evidence="1 2" key="1">
    <citation type="journal article" date="2020" name="Nat. Commun.">
        <title>Genome of Tripterygium wilfordii and identification of cytochrome P450 involved in triptolide biosynthesis.</title>
        <authorList>
            <person name="Tu L."/>
            <person name="Su P."/>
            <person name="Zhang Z."/>
            <person name="Gao L."/>
            <person name="Wang J."/>
            <person name="Hu T."/>
            <person name="Zhou J."/>
            <person name="Zhang Y."/>
            <person name="Zhao Y."/>
            <person name="Liu Y."/>
            <person name="Song Y."/>
            <person name="Tong Y."/>
            <person name="Lu Y."/>
            <person name="Yang J."/>
            <person name="Xu C."/>
            <person name="Jia M."/>
            <person name="Peters R.J."/>
            <person name="Huang L."/>
            <person name="Gao W."/>
        </authorList>
    </citation>
    <scope>NUCLEOTIDE SEQUENCE [LARGE SCALE GENOMIC DNA]</scope>
    <source>
        <strain evidence="2">cv. XIE 37</strain>
        <tissue evidence="1">Leaf</tissue>
    </source>
</reference>
<evidence type="ECO:0000313" key="1">
    <source>
        <dbReference type="EMBL" id="KAF5735615.1"/>
    </source>
</evidence>
<accession>A0A7J7CNE9</accession>
<dbReference type="EMBL" id="JAAARO010000015">
    <property type="protein sequence ID" value="KAF5735615.1"/>
    <property type="molecule type" value="Genomic_DNA"/>
</dbReference>
<comment type="caution">
    <text evidence="1">The sequence shown here is derived from an EMBL/GenBank/DDBJ whole genome shotgun (WGS) entry which is preliminary data.</text>
</comment>
<proteinExistence type="predicted"/>
<gene>
    <name evidence="1" type="ORF">HS088_TW15G01124</name>
</gene>
<sequence>MWSVGAMILDMVVGGPIFHLTPSTMHDLAFIQFPDLDQYEIELLYNHGHIHTMHMDMCSASLKVLQVEHRDRQVLRVLGLKLDFLFSNIFGLEIFEYLCIRMPAKAHKFMRMKGIRAPPSMNCSNDLFSDGIRNLDPLGMGFTDELASDLVRQLLKWEPESFQANPT</sequence>
<dbReference type="InParanoid" id="A0A7J7CNE9"/>